<sequence>MIGKADTKQGCQRTVFIYPQGVMAISLGTTNVSLKRMQHLLFAGLPHSTKAPYCLRLYFKFIPWYMNHSTTKS</sequence>
<proteinExistence type="predicted"/>
<comment type="caution">
    <text evidence="1">The sequence shown here is derived from an EMBL/GenBank/DDBJ whole genome shotgun (WGS) entry which is preliminary data.</text>
</comment>
<reference evidence="1 2" key="1">
    <citation type="submission" date="2019-03" db="EMBL/GenBank/DDBJ databases">
        <title>Genomic Encyclopedia of Type Strains, Phase IV (KMG-IV): sequencing the most valuable type-strain genomes for metagenomic binning, comparative biology and taxonomic classification.</title>
        <authorList>
            <person name="Goeker M."/>
        </authorList>
    </citation>
    <scope>NUCLEOTIDE SEQUENCE [LARGE SCALE GENOMIC DNA]</scope>
    <source>
        <strain evidence="1 2">DSM 19377</strain>
    </source>
</reference>
<dbReference type="Proteomes" id="UP000295416">
    <property type="component" value="Unassembled WGS sequence"/>
</dbReference>
<organism evidence="1 2">
    <name type="scientific">Scopulibacillus darangshiensis</name>
    <dbReference type="NCBI Taxonomy" id="442528"/>
    <lineage>
        <taxon>Bacteria</taxon>
        <taxon>Bacillati</taxon>
        <taxon>Bacillota</taxon>
        <taxon>Bacilli</taxon>
        <taxon>Bacillales</taxon>
        <taxon>Sporolactobacillaceae</taxon>
        <taxon>Scopulibacillus</taxon>
    </lineage>
</organism>
<gene>
    <name evidence="1" type="ORF">EV207_1421</name>
</gene>
<dbReference type="EMBL" id="SLXK01000042">
    <property type="protein sequence ID" value="TCP21481.1"/>
    <property type="molecule type" value="Genomic_DNA"/>
</dbReference>
<keyword evidence="2" id="KW-1185">Reference proteome</keyword>
<name>A0A4R2NJ87_9BACL</name>
<protein>
    <submittedName>
        <fullName evidence="1">Uncharacterized protein</fullName>
    </submittedName>
</protein>
<dbReference type="AlphaFoldDB" id="A0A4R2NJ87"/>
<evidence type="ECO:0000313" key="1">
    <source>
        <dbReference type="EMBL" id="TCP21481.1"/>
    </source>
</evidence>
<accession>A0A4R2NJ87</accession>
<evidence type="ECO:0000313" key="2">
    <source>
        <dbReference type="Proteomes" id="UP000295416"/>
    </source>
</evidence>